<protein>
    <submittedName>
        <fullName evidence="9">L-arabinose transport system permease protein AraP</fullName>
    </submittedName>
</protein>
<evidence type="ECO:0000313" key="9">
    <source>
        <dbReference type="EMBL" id="MPM29777.1"/>
    </source>
</evidence>
<dbReference type="SUPFAM" id="SSF161098">
    <property type="entry name" value="MetI-like"/>
    <property type="match status" value="1"/>
</dbReference>
<keyword evidence="2" id="KW-0813">Transport</keyword>
<evidence type="ECO:0000256" key="5">
    <source>
        <dbReference type="ARBA" id="ARBA00022989"/>
    </source>
</evidence>
<dbReference type="Gene3D" id="1.10.3720.10">
    <property type="entry name" value="MetI-like"/>
    <property type="match status" value="1"/>
</dbReference>
<keyword evidence="3" id="KW-1003">Cell membrane</keyword>
<dbReference type="PANTHER" id="PTHR30193">
    <property type="entry name" value="ABC TRANSPORTER PERMEASE PROTEIN"/>
    <property type="match status" value="1"/>
</dbReference>
<keyword evidence="5 7" id="KW-1133">Transmembrane helix</keyword>
<dbReference type="GO" id="GO:0055085">
    <property type="term" value="P:transmembrane transport"/>
    <property type="evidence" value="ECO:0007669"/>
    <property type="project" value="InterPro"/>
</dbReference>
<dbReference type="PROSITE" id="PS50928">
    <property type="entry name" value="ABC_TM1"/>
    <property type="match status" value="1"/>
</dbReference>
<feature type="domain" description="ABC transmembrane type-1" evidence="8">
    <location>
        <begin position="68"/>
        <end position="280"/>
    </location>
</feature>
<dbReference type="PANTHER" id="PTHR30193:SF37">
    <property type="entry name" value="INNER MEMBRANE ABC TRANSPORTER PERMEASE PROTEIN YCJO"/>
    <property type="match status" value="1"/>
</dbReference>
<feature type="transmembrane region" description="Helical" evidence="7">
    <location>
        <begin position="106"/>
        <end position="125"/>
    </location>
</feature>
<evidence type="ECO:0000256" key="4">
    <source>
        <dbReference type="ARBA" id="ARBA00022692"/>
    </source>
</evidence>
<comment type="caution">
    <text evidence="9">The sequence shown here is derived from an EMBL/GenBank/DDBJ whole genome shotgun (WGS) entry which is preliminary data.</text>
</comment>
<feature type="transmembrane region" description="Helical" evidence="7">
    <location>
        <begin position="264"/>
        <end position="284"/>
    </location>
</feature>
<feature type="transmembrane region" description="Helical" evidence="7">
    <location>
        <begin position="12"/>
        <end position="31"/>
    </location>
</feature>
<name>A0A644YNB1_9ZZZZ</name>
<evidence type="ECO:0000256" key="2">
    <source>
        <dbReference type="ARBA" id="ARBA00022448"/>
    </source>
</evidence>
<feature type="transmembrane region" description="Helical" evidence="7">
    <location>
        <begin position="207"/>
        <end position="227"/>
    </location>
</feature>
<dbReference type="InterPro" id="IPR035906">
    <property type="entry name" value="MetI-like_sf"/>
</dbReference>
<evidence type="ECO:0000256" key="3">
    <source>
        <dbReference type="ARBA" id="ARBA00022475"/>
    </source>
</evidence>
<evidence type="ECO:0000256" key="6">
    <source>
        <dbReference type="ARBA" id="ARBA00023136"/>
    </source>
</evidence>
<dbReference type="InterPro" id="IPR000515">
    <property type="entry name" value="MetI-like"/>
</dbReference>
<dbReference type="EMBL" id="VSSQ01005605">
    <property type="protein sequence ID" value="MPM29777.1"/>
    <property type="molecule type" value="Genomic_DNA"/>
</dbReference>
<dbReference type="Pfam" id="PF00528">
    <property type="entry name" value="BPD_transp_1"/>
    <property type="match status" value="1"/>
</dbReference>
<gene>
    <name evidence="9" type="primary">araP_8</name>
    <name evidence="9" type="ORF">SDC9_76318</name>
</gene>
<sequence length="290" mass="32864">MIPGNKDTRDGIIFSLPFLVVYLAFMIYPLLSGLYISFFKWDILSTASFVGLDNYRTLFSDEKFYSSLWHTLQFVLMTTPTLLIAGFVMALAITGTSPWKGIMENVFFFPYIFSMTVVSTLWAWLMQKDWGIFNQVLITIGQNPVSWLTNEKLAMWSVALTTLWWTAGFNMVLFGAGIKQIPKEIYESASIDGATYLQRVRHITIPLVSSTTVLCLILQIIASFNVFGQVYVMTGGGPHGTTRVLVQYIYETGFKFFKMGYSAAMSYILFLIILVVSILQYTLLGRKEDA</sequence>
<dbReference type="InterPro" id="IPR051393">
    <property type="entry name" value="ABC_transporter_permease"/>
</dbReference>
<evidence type="ECO:0000256" key="1">
    <source>
        <dbReference type="ARBA" id="ARBA00004651"/>
    </source>
</evidence>
<organism evidence="9">
    <name type="scientific">bioreactor metagenome</name>
    <dbReference type="NCBI Taxonomy" id="1076179"/>
    <lineage>
        <taxon>unclassified sequences</taxon>
        <taxon>metagenomes</taxon>
        <taxon>ecological metagenomes</taxon>
    </lineage>
</organism>
<feature type="transmembrane region" description="Helical" evidence="7">
    <location>
        <begin position="153"/>
        <end position="176"/>
    </location>
</feature>
<evidence type="ECO:0000259" key="8">
    <source>
        <dbReference type="PROSITE" id="PS50928"/>
    </source>
</evidence>
<keyword evidence="6 7" id="KW-0472">Membrane</keyword>
<evidence type="ECO:0000256" key="7">
    <source>
        <dbReference type="SAM" id="Phobius"/>
    </source>
</evidence>
<keyword evidence="4 7" id="KW-0812">Transmembrane</keyword>
<dbReference type="AlphaFoldDB" id="A0A644YNB1"/>
<dbReference type="CDD" id="cd06261">
    <property type="entry name" value="TM_PBP2"/>
    <property type="match status" value="1"/>
</dbReference>
<feature type="transmembrane region" description="Helical" evidence="7">
    <location>
        <begin position="74"/>
        <end position="94"/>
    </location>
</feature>
<comment type="subcellular location">
    <subcellularLocation>
        <location evidence="1">Cell membrane</location>
        <topology evidence="1">Multi-pass membrane protein</topology>
    </subcellularLocation>
</comment>
<proteinExistence type="predicted"/>
<accession>A0A644YNB1</accession>
<dbReference type="GO" id="GO:0005886">
    <property type="term" value="C:plasma membrane"/>
    <property type="evidence" value="ECO:0007669"/>
    <property type="project" value="UniProtKB-SubCell"/>
</dbReference>
<reference evidence="9" key="1">
    <citation type="submission" date="2019-08" db="EMBL/GenBank/DDBJ databases">
        <authorList>
            <person name="Kucharzyk K."/>
            <person name="Murdoch R.W."/>
            <person name="Higgins S."/>
            <person name="Loffler F."/>
        </authorList>
    </citation>
    <scope>NUCLEOTIDE SEQUENCE</scope>
</reference>